<organism evidence="3 4">
    <name type="scientific">Seminavis robusta</name>
    <dbReference type="NCBI Taxonomy" id="568900"/>
    <lineage>
        <taxon>Eukaryota</taxon>
        <taxon>Sar</taxon>
        <taxon>Stramenopiles</taxon>
        <taxon>Ochrophyta</taxon>
        <taxon>Bacillariophyta</taxon>
        <taxon>Bacillariophyceae</taxon>
        <taxon>Bacillariophycidae</taxon>
        <taxon>Naviculales</taxon>
        <taxon>Naviculaceae</taxon>
        <taxon>Seminavis</taxon>
    </lineage>
</organism>
<accession>A0A9N8HLR7</accession>
<dbReference type="PANTHER" id="PTHR31270:SF1">
    <property type="entry name" value="GLUTAMINYL-PEPTIDE CYCLOTRANSFERASE"/>
    <property type="match status" value="1"/>
</dbReference>
<dbReference type="AlphaFoldDB" id="A0A9N8HLR7"/>
<feature type="transmembrane region" description="Helical" evidence="2">
    <location>
        <begin position="44"/>
        <end position="66"/>
    </location>
</feature>
<dbReference type="SUPFAM" id="SSF50969">
    <property type="entry name" value="YVTN repeat-like/Quinoprotein amine dehydrogenase"/>
    <property type="match status" value="1"/>
</dbReference>
<dbReference type="InterPro" id="IPR011044">
    <property type="entry name" value="Quino_amine_DH_bsu"/>
</dbReference>
<evidence type="ECO:0000313" key="3">
    <source>
        <dbReference type="EMBL" id="CAB9517135.1"/>
    </source>
</evidence>
<keyword evidence="2" id="KW-0472">Membrane</keyword>
<dbReference type="GO" id="GO:0016603">
    <property type="term" value="F:glutaminyl-peptide cyclotransferase activity"/>
    <property type="evidence" value="ECO:0007669"/>
    <property type="project" value="InterPro"/>
</dbReference>
<sequence>MDNDVELTTSRKRRDTDEVYPLDELQKNPEDDIYQPATRRQNHCFVIAIVFGLLAVASGFGAKVYLMPAEDVALETEGLAEDGTVINNADNAKMSEAMRNNPNNTPGKKKPHSSAQWTEPKAPLEKDGEDAENSDKDKPDENKDKPDENNQPPEHEKENEDPAKKEESKPKENEVETPADTETNDPAETTIDEQPAEQKPDKNKKKKLNFEKWHNIKVTKDDGVMYEVQDVLKHGARSFTEGLTFYDGKLYESVGLQGASFVLQLDPDTGETIKSVRMSGKLFAEGLTYCHGKLYQLTYKAKQGFIYDINDLDKKPETFTYDTTTGEGWGFTYDEKNDEFIVSDGSAYLHFWDRKTLKQKRKHQIMRLSGHPAVRINELEWWRDRVVANVWYRNVLLIINPVTGLVEKEYDFNDIWNQAGATKNDKAEVFNGISISDDPDVLYVTGKWWGNMFKVKLLPEVPEE</sequence>
<feature type="region of interest" description="Disordered" evidence="1">
    <location>
        <begin position="85"/>
        <end position="206"/>
    </location>
</feature>
<name>A0A9N8HLR7_9STRA</name>
<protein>
    <submittedName>
        <fullName evidence="3">Glutamine cyclotransferase</fullName>
    </submittedName>
</protein>
<keyword evidence="4" id="KW-1185">Reference proteome</keyword>
<dbReference type="PANTHER" id="PTHR31270">
    <property type="entry name" value="GLUTAMINYL-PEPTIDE CYCLOTRANSFERASE"/>
    <property type="match status" value="1"/>
</dbReference>
<dbReference type="OrthoDB" id="409395at2759"/>
<proteinExistence type="predicted"/>
<gene>
    <name evidence="3" type="ORF">SEMRO_834_G208640.1</name>
</gene>
<feature type="compositionally biased region" description="Basic and acidic residues" evidence="1">
    <location>
        <begin position="133"/>
        <end position="174"/>
    </location>
</feature>
<keyword evidence="2" id="KW-0812">Transmembrane</keyword>
<reference evidence="3" key="1">
    <citation type="submission" date="2020-06" db="EMBL/GenBank/DDBJ databases">
        <authorList>
            <consortium name="Plant Systems Biology data submission"/>
        </authorList>
    </citation>
    <scope>NUCLEOTIDE SEQUENCE</scope>
    <source>
        <strain evidence="3">D6</strain>
    </source>
</reference>
<dbReference type="Proteomes" id="UP001153069">
    <property type="component" value="Unassembled WGS sequence"/>
</dbReference>
<dbReference type="InterPro" id="IPR007788">
    <property type="entry name" value="QCT"/>
</dbReference>
<dbReference type="Pfam" id="PF05096">
    <property type="entry name" value="Glu_cyclase_2"/>
    <property type="match status" value="1"/>
</dbReference>
<dbReference type="EMBL" id="CAICTM010000833">
    <property type="protein sequence ID" value="CAB9517135.1"/>
    <property type="molecule type" value="Genomic_DNA"/>
</dbReference>
<evidence type="ECO:0000313" key="4">
    <source>
        <dbReference type="Proteomes" id="UP001153069"/>
    </source>
</evidence>
<evidence type="ECO:0000256" key="2">
    <source>
        <dbReference type="SAM" id="Phobius"/>
    </source>
</evidence>
<feature type="compositionally biased region" description="Acidic residues" evidence="1">
    <location>
        <begin position="175"/>
        <end position="195"/>
    </location>
</feature>
<evidence type="ECO:0000256" key="1">
    <source>
        <dbReference type="SAM" id="MobiDB-lite"/>
    </source>
</evidence>
<comment type="caution">
    <text evidence="3">The sequence shown here is derived from an EMBL/GenBank/DDBJ whole genome shotgun (WGS) entry which is preliminary data.</text>
</comment>
<keyword evidence="2" id="KW-1133">Transmembrane helix</keyword>